<accession>A0ABS4NNC4</accession>
<dbReference type="EMBL" id="JAGGLV010000004">
    <property type="protein sequence ID" value="MBP2111563.1"/>
    <property type="molecule type" value="Genomic_DNA"/>
</dbReference>
<reference evidence="1 2" key="1">
    <citation type="submission" date="2021-03" db="EMBL/GenBank/DDBJ databases">
        <title>Genomic Encyclopedia of Type Strains, Phase IV (KMG-IV): sequencing the most valuable type-strain genomes for metagenomic binning, comparative biology and taxonomic classification.</title>
        <authorList>
            <person name="Goeker M."/>
        </authorList>
    </citation>
    <scope>NUCLEOTIDE SEQUENCE [LARGE SCALE GENOMIC DNA]</scope>
    <source>
        <strain evidence="1 2">DSM 101953</strain>
    </source>
</reference>
<dbReference type="RefSeq" id="WP_209871455.1">
    <property type="nucleotide sequence ID" value="NZ_JAGGLV010000004.1"/>
</dbReference>
<evidence type="ECO:0000313" key="2">
    <source>
        <dbReference type="Proteomes" id="UP000773462"/>
    </source>
</evidence>
<evidence type="ECO:0008006" key="3">
    <source>
        <dbReference type="Google" id="ProtNLM"/>
    </source>
</evidence>
<comment type="caution">
    <text evidence="1">The sequence shown here is derived from an EMBL/GenBank/DDBJ whole genome shotgun (WGS) entry which is preliminary data.</text>
</comment>
<gene>
    <name evidence="1" type="ORF">J2Z70_001704</name>
</gene>
<evidence type="ECO:0000313" key="1">
    <source>
        <dbReference type="EMBL" id="MBP2111563.1"/>
    </source>
</evidence>
<protein>
    <recommendedName>
        <fullName evidence="3">Butirosin biosynthesis protein H N-terminal domain-containing protein</fullName>
    </recommendedName>
</protein>
<organism evidence="1 2">
    <name type="scientific">Paenibacillus silagei</name>
    <dbReference type="NCBI Taxonomy" id="1670801"/>
    <lineage>
        <taxon>Bacteria</taxon>
        <taxon>Bacillati</taxon>
        <taxon>Bacillota</taxon>
        <taxon>Bacilli</taxon>
        <taxon>Bacillales</taxon>
        <taxon>Paenibacillaceae</taxon>
        <taxon>Paenibacillus</taxon>
    </lineage>
</organism>
<dbReference type="Proteomes" id="UP000773462">
    <property type="component" value="Unassembled WGS sequence"/>
</dbReference>
<proteinExistence type="predicted"/>
<keyword evidence="2" id="KW-1185">Reference proteome</keyword>
<sequence>MLNIAPVKSTHYPKLRSCIDDCIQSVAQWQGLDSKGMYGDAWQMFLDEPQAPDQPLIERIRLPRINTGYLSAYHGLTFSYIERTELAMDRSYMLDLLENQLSSGMPVLVGFDSYDCPWCVAYRRLHTSHACLAVGLDREKSLIYLTDAYYGKDLEVIDFSILEGACHFYALFGRCEVSRSCSDWQTILQEVLTSPAQQIRPDQVGVQLRAYAQAYLEIGIQPDNSPEASSAFKIYANALPISRIRFSQFLQLLEREGPAPALSRAAEGYRQAGEQWDLINQFMIKGMCSGNKPAARVKLHRNMCEIIRLEEQLLEELVDLAMTTQPSR</sequence>
<name>A0ABS4NNC4_9BACL</name>